<gene>
    <name evidence="1" type="ORF">POSPLADRAFT_1132450</name>
</gene>
<name>A0A1X6NCJ2_9APHY</name>
<dbReference type="OrthoDB" id="6845681at2759"/>
<accession>A0A1X6NCJ2</accession>
<evidence type="ECO:0000313" key="2">
    <source>
        <dbReference type="Proteomes" id="UP000194127"/>
    </source>
</evidence>
<reference evidence="1 2" key="1">
    <citation type="submission" date="2017-04" db="EMBL/GenBank/DDBJ databases">
        <title>Genome Sequence of the Model Brown-Rot Fungus Postia placenta SB12.</title>
        <authorList>
            <consortium name="DOE Joint Genome Institute"/>
            <person name="Gaskell J."/>
            <person name="Kersten P."/>
            <person name="Larrondo L.F."/>
            <person name="Canessa P."/>
            <person name="Martinez D."/>
            <person name="Hibbett D."/>
            <person name="Schmoll M."/>
            <person name="Kubicek C.P."/>
            <person name="Martinez A.T."/>
            <person name="Yadav J."/>
            <person name="Master E."/>
            <person name="Magnuson J.K."/>
            <person name="James T."/>
            <person name="Yaver D."/>
            <person name="Berka R."/>
            <person name="Labutti K."/>
            <person name="Lipzen A."/>
            <person name="Aerts A."/>
            <person name="Barry K."/>
            <person name="Henrissat B."/>
            <person name="Blanchette R."/>
            <person name="Grigoriev I."/>
            <person name="Cullen D."/>
        </authorList>
    </citation>
    <scope>NUCLEOTIDE SEQUENCE [LARGE SCALE GENOMIC DNA]</scope>
    <source>
        <strain evidence="1 2">MAD-698-R-SB12</strain>
    </source>
</reference>
<organism evidence="1 2">
    <name type="scientific">Postia placenta MAD-698-R-SB12</name>
    <dbReference type="NCBI Taxonomy" id="670580"/>
    <lineage>
        <taxon>Eukaryota</taxon>
        <taxon>Fungi</taxon>
        <taxon>Dikarya</taxon>
        <taxon>Basidiomycota</taxon>
        <taxon>Agaricomycotina</taxon>
        <taxon>Agaricomycetes</taxon>
        <taxon>Polyporales</taxon>
        <taxon>Adustoporiaceae</taxon>
        <taxon>Rhodonia</taxon>
    </lineage>
</organism>
<keyword evidence="2" id="KW-1185">Reference proteome</keyword>
<dbReference type="EMBL" id="KZ110592">
    <property type="protein sequence ID" value="OSX66166.1"/>
    <property type="molecule type" value="Genomic_DNA"/>
</dbReference>
<evidence type="ECO:0000313" key="1">
    <source>
        <dbReference type="EMBL" id="OSX66166.1"/>
    </source>
</evidence>
<dbReference type="Proteomes" id="UP000194127">
    <property type="component" value="Unassembled WGS sequence"/>
</dbReference>
<protein>
    <submittedName>
        <fullName evidence="1">Uncharacterized protein</fullName>
    </submittedName>
</protein>
<proteinExistence type="predicted"/>
<dbReference type="GeneID" id="36329166"/>
<dbReference type="InterPro" id="IPR036375">
    <property type="entry name" value="Hemopexin-like_dom_sf"/>
</dbReference>
<dbReference type="AlphaFoldDB" id="A0A1X6NCJ2"/>
<dbReference type="Gene3D" id="2.110.10.10">
    <property type="entry name" value="Hemopexin-like domain"/>
    <property type="match status" value="1"/>
</dbReference>
<sequence length="236" mass="26302">YVFKGTEYILIELALASPWDDSLVYGPKTIVDDWISLRHVGFTTIDSILPHPTNPNQTYVFSGQRYYTSFAFAPNTNDQGIAYSEAHTGRGIDKDWAALKDAGFASVDMVIPVPGYGTKEFYIFSGSEYAAISYDPSRLETTLTLSSIFDEWLSLRHVGFRTIDSILPHPTKPNQMYVFSNERYVLIEFPSYPGAQDDVLVYGPEDIASDWPILQESPAGTYDVMLLSPAPPTNGS</sequence>
<dbReference type="RefSeq" id="XP_024342960.1">
    <property type="nucleotide sequence ID" value="XM_024484217.1"/>
</dbReference>
<feature type="non-terminal residue" evidence="1">
    <location>
        <position position="1"/>
    </location>
</feature>
<dbReference type="SUPFAM" id="SSF50923">
    <property type="entry name" value="Hemopexin-like domain"/>
    <property type="match status" value="1"/>
</dbReference>